<keyword evidence="2" id="KW-1185">Reference proteome</keyword>
<dbReference type="EMBL" id="QVTE01000020">
    <property type="protein sequence ID" value="RFU69861.1"/>
    <property type="molecule type" value="Genomic_DNA"/>
</dbReference>
<sequence>MEELSLSEKETAPKEKNMTRRTFIRNSGLTVGGLVLGGALGGLLNKKPAAPASAPAAGHVMEASNHNQALMYFTPDQFKVVDAAAEAIFPKTESGPGAKELLVAYYIDHQMAGSFGLNTKEYHTGPFYPGEAVPEQGYQHHLKRQEVFDLGIVALESEAQKRNKKRFFELNEEEQVAILTDFEADKVKMSGSVSSKFFFTLLRKVTLEGAYADPMYGGNKDMAGWKMKNFPGHQGSYTNLEEDKFVAIAPKALNSQHNH</sequence>
<gene>
    <name evidence="1" type="ORF">D0469_08620</name>
</gene>
<evidence type="ECO:0000313" key="1">
    <source>
        <dbReference type="EMBL" id="RFU69861.1"/>
    </source>
</evidence>
<organism evidence="1 2">
    <name type="scientific">Peribacillus saganii</name>
    <dbReference type="NCBI Taxonomy" id="2303992"/>
    <lineage>
        <taxon>Bacteria</taxon>
        <taxon>Bacillati</taxon>
        <taxon>Bacillota</taxon>
        <taxon>Bacilli</taxon>
        <taxon>Bacillales</taxon>
        <taxon>Bacillaceae</taxon>
        <taxon>Peribacillus</taxon>
    </lineage>
</organism>
<proteinExistence type="predicted"/>
<dbReference type="OrthoDB" id="8400810at2"/>
<dbReference type="Pfam" id="PF13618">
    <property type="entry name" value="Gluconate_2-dh3"/>
    <property type="match status" value="1"/>
</dbReference>
<comment type="caution">
    <text evidence="1">The sequence shown here is derived from an EMBL/GenBank/DDBJ whole genome shotgun (WGS) entry which is preliminary data.</text>
</comment>
<name>A0A372LPX2_9BACI</name>
<evidence type="ECO:0000313" key="2">
    <source>
        <dbReference type="Proteomes" id="UP000264541"/>
    </source>
</evidence>
<dbReference type="Proteomes" id="UP000264541">
    <property type="component" value="Unassembled WGS sequence"/>
</dbReference>
<dbReference type="PROSITE" id="PS51318">
    <property type="entry name" value="TAT"/>
    <property type="match status" value="1"/>
</dbReference>
<accession>A0A372LPX2</accession>
<dbReference type="InterPro" id="IPR006311">
    <property type="entry name" value="TAT_signal"/>
</dbReference>
<reference evidence="1 2" key="1">
    <citation type="submission" date="2018-08" db="EMBL/GenBank/DDBJ databases">
        <title>Bacillus chawlae sp. nov., Bacillus glennii sp. nov., and Bacillus saganii sp. nov. Isolated from the Vehicle Assembly Building at Kennedy Space Center where the Viking Spacecraft were Assembled.</title>
        <authorList>
            <person name="Seuylemezian A."/>
            <person name="Vaishampayan P."/>
        </authorList>
    </citation>
    <scope>NUCLEOTIDE SEQUENCE [LARGE SCALE GENOMIC DNA]</scope>
    <source>
        <strain evidence="1 2">V47-23a</strain>
    </source>
</reference>
<dbReference type="InterPro" id="IPR027056">
    <property type="entry name" value="Gluconate_2DH_su3"/>
</dbReference>
<dbReference type="AlphaFoldDB" id="A0A372LPX2"/>
<protein>
    <submittedName>
        <fullName evidence="1">Gluconate 2-dehydrogenase subunit 3 family protein</fullName>
    </submittedName>
</protein>